<protein>
    <submittedName>
        <fullName evidence="2">Methyltransferase domain-containing protein</fullName>
    </submittedName>
</protein>
<dbReference type="SUPFAM" id="SSF53335">
    <property type="entry name" value="S-adenosyl-L-methionine-dependent methyltransferases"/>
    <property type="match status" value="1"/>
</dbReference>
<dbReference type="PANTHER" id="PTHR43591">
    <property type="entry name" value="METHYLTRANSFERASE"/>
    <property type="match status" value="1"/>
</dbReference>
<dbReference type="CDD" id="cd02440">
    <property type="entry name" value="AdoMet_MTases"/>
    <property type="match status" value="1"/>
</dbReference>
<evidence type="ECO:0000313" key="2">
    <source>
        <dbReference type="EMBL" id="SFJ59724.1"/>
    </source>
</evidence>
<organism evidence="2 3">
    <name type="scientific">Parapedobacter indicus</name>
    <dbReference type="NCBI Taxonomy" id="1477437"/>
    <lineage>
        <taxon>Bacteria</taxon>
        <taxon>Pseudomonadati</taxon>
        <taxon>Bacteroidota</taxon>
        <taxon>Sphingobacteriia</taxon>
        <taxon>Sphingobacteriales</taxon>
        <taxon>Sphingobacteriaceae</taxon>
        <taxon>Parapedobacter</taxon>
    </lineage>
</organism>
<accession>A0A1I3SLP2</accession>
<keyword evidence="2" id="KW-0489">Methyltransferase</keyword>
<name>A0A1I3SLP2_9SPHI</name>
<dbReference type="AlphaFoldDB" id="A0A1I3SLP2"/>
<dbReference type="Proteomes" id="UP000198670">
    <property type="component" value="Unassembled WGS sequence"/>
</dbReference>
<sequence length="285" mass="32247">MADPSLPAYLMNGVLPKMEELDYISKNRQSWNNRVDVHVQSAFYDNERFLQGKSSLNAIELGLLGDVAGKTILHLQCHFGQDSISLARMGASVTAVDLSDRAIEKGRLFAEQIGVAVDFICCDIYDLAGHLDRQFDIVFTSYGTIGWLPDLDKWGALVSRFLKPGGKFVFVEFHPVVWMFDDDFDRIAYPYSSSEAFVETQSGTYAERDAPIESQYVCWNHGLGKVLQALVGARLELISFEEFDYSPYNCFKHAIEYEPGKFRIEHIGNKMPMVYALKALQKNKP</sequence>
<gene>
    <name evidence="2" type="ORF">SAMN05444682_111105</name>
</gene>
<reference evidence="2 3" key="1">
    <citation type="submission" date="2016-10" db="EMBL/GenBank/DDBJ databases">
        <authorList>
            <person name="de Groot N.N."/>
        </authorList>
    </citation>
    <scope>NUCLEOTIDE SEQUENCE [LARGE SCALE GENOMIC DNA]</scope>
    <source>
        <strain evidence="2 3">RK1</strain>
    </source>
</reference>
<evidence type="ECO:0000259" key="1">
    <source>
        <dbReference type="Pfam" id="PF13649"/>
    </source>
</evidence>
<keyword evidence="2" id="KW-0808">Transferase</keyword>
<dbReference type="Gene3D" id="3.40.50.150">
    <property type="entry name" value="Vaccinia Virus protein VP39"/>
    <property type="match status" value="1"/>
</dbReference>
<dbReference type="InterPro" id="IPR029063">
    <property type="entry name" value="SAM-dependent_MTases_sf"/>
</dbReference>
<dbReference type="GO" id="GO:0032259">
    <property type="term" value="P:methylation"/>
    <property type="evidence" value="ECO:0007669"/>
    <property type="project" value="UniProtKB-KW"/>
</dbReference>
<proteinExistence type="predicted"/>
<dbReference type="Pfam" id="PF13649">
    <property type="entry name" value="Methyltransf_25"/>
    <property type="match status" value="1"/>
</dbReference>
<dbReference type="GO" id="GO:0008168">
    <property type="term" value="F:methyltransferase activity"/>
    <property type="evidence" value="ECO:0007669"/>
    <property type="project" value="UniProtKB-KW"/>
</dbReference>
<dbReference type="STRING" id="1477437.SAMN05444682_111105"/>
<keyword evidence="3" id="KW-1185">Reference proteome</keyword>
<dbReference type="InterPro" id="IPR041698">
    <property type="entry name" value="Methyltransf_25"/>
</dbReference>
<evidence type="ECO:0000313" key="3">
    <source>
        <dbReference type="Proteomes" id="UP000198670"/>
    </source>
</evidence>
<dbReference type="EMBL" id="FOQO01000011">
    <property type="protein sequence ID" value="SFJ59724.1"/>
    <property type="molecule type" value="Genomic_DNA"/>
</dbReference>
<feature type="domain" description="Methyltransferase" evidence="1">
    <location>
        <begin position="72"/>
        <end position="166"/>
    </location>
</feature>